<accession>A0A5B7F5P9</accession>
<name>A0A5B7F5P9_PORTR</name>
<comment type="caution">
    <text evidence="1">The sequence shown here is derived from an EMBL/GenBank/DDBJ whole genome shotgun (WGS) entry which is preliminary data.</text>
</comment>
<organism evidence="1 2">
    <name type="scientific">Portunus trituberculatus</name>
    <name type="common">Swimming crab</name>
    <name type="synonym">Neptunus trituberculatus</name>
    <dbReference type="NCBI Taxonomy" id="210409"/>
    <lineage>
        <taxon>Eukaryota</taxon>
        <taxon>Metazoa</taxon>
        <taxon>Ecdysozoa</taxon>
        <taxon>Arthropoda</taxon>
        <taxon>Crustacea</taxon>
        <taxon>Multicrustacea</taxon>
        <taxon>Malacostraca</taxon>
        <taxon>Eumalacostraca</taxon>
        <taxon>Eucarida</taxon>
        <taxon>Decapoda</taxon>
        <taxon>Pleocyemata</taxon>
        <taxon>Brachyura</taxon>
        <taxon>Eubrachyura</taxon>
        <taxon>Portunoidea</taxon>
        <taxon>Portunidae</taxon>
        <taxon>Portuninae</taxon>
        <taxon>Portunus</taxon>
    </lineage>
</organism>
<dbReference type="EMBL" id="VSRR010005202">
    <property type="protein sequence ID" value="MPC41832.1"/>
    <property type="molecule type" value="Genomic_DNA"/>
</dbReference>
<gene>
    <name evidence="1" type="ORF">E2C01_035439</name>
</gene>
<reference evidence="1 2" key="1">
    <citation type="submission" date="2019-05" db="EMBL/GenBank/DDBJ databases">
        <title>Another draft genome of Portunus trituberculatus and its Hox gene families provides insights of decapod evolution.</title>
        <authorList>
            <person name="Jeong J.-H."/>
            <person name="Song I."/>
            <person name="Kim S."/>
            <person name="Choi T."/>
            <person name="Kim D."/>
            <person name="Ryu S."/>
            <person name="Kim W."/>
        </authorList>
    </citation>
    <scope>NUCLEOTIDE SEQUENCE [LARGE SCALE GENOMIC DNA]</scope>
    <source>
        <tissue evidence="1">Muscle</tissue>
    </source>
</reference>
<keyword evidence="2" id="KW-1185">Reference proteome</keyword>
<protein>
    <submittedName>
        <fullName evidence="1">Uncharacterized protein</fullName>
    </submittedName>
</protein>
<evidence type="ECO:0000313" key="2">
    <source>
        <dbReference type="Proteomes" id="UP000324222"/>
    </source>
</evidence>
<evidence type="ECO:0000313" key="1">
    <source>
        <dbReference type="EMBL" id="MPC41832.1"/>
    </source>
</evidence>
<sequence>MVEIPGHSAADGNTSVVLRQPNAENLHLVWPRLPQPLNHRSALHHKFRQCFYATLSLDHASGKSHRDRSSLIR</sequence>
<proteinExistence type="predicted"/>
<dbReference type="Proteomes" id="UP000324222">
    <property type="component" value="Unassembled WGS sequence"/>
</dbReference>
<dbReference type="AlphaFoldDB" id="A0A5B7F5P9"/>